<evidence type="ECO:0000313" key="1">
    <source>
        <dbReference type="EMBL" id="KRZ01674.1"/>
    </source>
</evidence>
<name>A0A0V1GUS8_9BILA</name>
<protein>
    <submittedName>
        <fullName evidence="1">Uncharacterized protein</fullName>
    </submittedName>
</protein>
<reference evidence="1 2" key="1">
    <citation type="submission" date="2015-01" db="EMBL/GenBank/DDBJ databases">
        <title>Evolution of Trichinella species and genotypes.</title>
        <authorList>
            <person name="Korhonen P.K."/>
            <person name="Edoardo P."/>
            <person name="Giuseppe L.R."/>
            <person name="Gasser R.B."/>
        </authorList>
    </citation>
    <scope>NUCLEOTIDE SEQUENCE [LARGE SCALE GENOMIC DNA]</scope>
    <source>
        <strain evidence="1">ISS1029</strain>
    </source>
</reference>
<feature type="non-terminal residue" evidence="1">
    <location>
        <position position="1"/>
    </location>
</feature>
<dbReference type="OrthoDB" id="6154864at2759"/>
<dbReference type="STRING" id="268475.A0A0V1GUS8"/>
<dbReference type="AlphaFoldDB" id="A0A0V1GUS8"/>
<sequence length="169" mass="19752">LKTRYRTIEQTRKKIRMLLATAFLPVPQVNTGVSLLEAGNTGNLFALFQYFRQEWMTHERLPLWNVHNVNIRTNNHLEGWHNRLNRKAGKIHNGLYELLQILIAEQGVMDTLIRQVLSGNATVGDLRRVNKVYAEKQQWVAQYMGEYTNSNRTLEQFLEAIMYITPEPI</sequence>
<keyword evidence="2" id="KW-1185">Reference proteome</keyword>
<gene>
    <name evidence="1" type="ORF">T11_6300</name>
</gene>
<comment type="caution">
    <text evidence="1">The sequence shown here is derived from an EMBL/GenBank/DDBJ whole genome shotgun (WGS) entry which is preliminary data.</text>
</comment>
<evidence type="ECO:0000313" key="2">
    <source>
        <dbReference type="Proteomes" id="UP000055024"/>
    </source>
</evidence>
<organism evidence="1 2">
    <name type="scientific">Trichinella zimbabwensis</name>
    <dbReference type="NCBI Taxonomy" id="268475"/>
    <lineage>
        <taxon>Eukaryota</taxon>
        <taxon>Metazoa</taxon>
        <taxon>Ecdysozoa</taxon>
        <taxon>Nematoda</taxon>
        <taxon>Enoplea</taxon>
        <taxon>Dorylaimia</taxon>
        <taxon>Trichinellida</taxon>
        <taxon>Trichinellidae</taxon>
        <taxon>Trichinella</taxon>
    </lineage>
</organism>
<accession>A0A0V1GUS8</accession>
<dbReference type="EMBL" id="JYDP01000269">
    <property type="protein sequence ID" value="KRZ01674.1"/>
    <property type="molecule type" value="Genomic_DNA"/>
</dbReference>
<proteinExistence type="predicted"/>
<dbReference type="Proteomes" id="UP000055024">
    <property type="component" value="Unassembled WGS sequence"/>
</dbReference>